<sequence length="239" mass="26756">MVSNVVYKYCIIIISANNLLGKTMKKCLITLVGALAILSPNTYANSINKDTILFVCGGNTGRSVMAEWYTKHIYSDVDSFSRGSGIDPNDEVTTEPYAEELILKNNDATKEEISLHRATPIALTDIYKANIVLTMGAKYSDRLKNTIDRECSDFNLNYSGRSFNKNQWIAMCNDKDQLKAKIYTLIGCATGTDGDIPDAYGQNKEFYIDVRNQITQNIDEIIPTYIKTGQCPYPIIIQK</sequence>
<gene>
    <name evidence="1" type="ORF">SD28_02210</name>
</gene>
<accession>A0A0A8E8T6</accession>
<organism evidence="1 2">
    <name type="scientific">Allofrancisella guangzhouensis</name>
    <dbReference type="NCBI Taxonomy" id="594679"/>
    <lineage>
        <taxon>Bacteria</taxon>
        <taxon>Pseudomonadati</taxon>
        <taxon>Pseudomonadota</taxon>
        <taxon>Gammaproteobacteria</taxon>
        <taxon>Thiotrichales</taxon>
        <taxon>Francisellaceae</taxon>
        <taxon>Allofrancisella</taxon>
    </lineage>
</organism>
<keyword evidence="2" id="KW-1185">Reference proteome</keyword>
<dbReference type="InterPro" id="IPR036196">
    <property type="entry name" value="Ptyr_pPase_sf"/>
</dbReference>
<name>A0A0A8E8T6_9GAMM</name>
<evidence type="ECO:0000313" key="1">
    <source>
        <dbReference type="EMBL" id="AJC48546.1"/>
    </source>
</evidence>
<dbReference type="SUPFAM" id="SSF52788">
    <property type="entry name" value="Phosphotyrosine protein phosphatases I"/>
    <property type="match status" value="1"/>
</dbReference>
<dbReference type="Gene3D" id="3.40.50.2300">
    <property type="match status" value="1"/>
</dbReference>
<dbReference type="OrthoDB" id="9784339at2"/>
<dbReference type="HOGENOM" id="CLU_1159729_0_0_6"/>
<evidence type="ECO:0000313" key="2">
    <source>
        <dbReference type="Proteomes" id="UP000031104"/>
    </source>
</evidence>
<proteinExistence type="predicted"/>
<dbReference type="STRING" id="594679.SD28_02210"/>
<dbReference type="Proteomes" id="UP000031104">
    <property type="component" value="Chromosome"/>
</dbReference>
<protein>
    <submittedName>
        <fullName evidence="1">Uncharacterized protein</fullName>
    </submittedName>
</protein>
<dbReference type="KEGG" id="fgu:SD28_02210"/>
<dbReference type="EMBL" id="CP010427">
    <property type="protein sequence ID" value="AJC48546.1"/>
    <property type="molecule type" value="Genomic_DNA"/>
</dbReference>
<reference evidence="1 2" key="1">
    <citation type="submission" date="2014-12" db="EMBL/GenBank/DDBJ databases">
        <title>Complete genome sequence of Francisella guanzhouensis strain 08HL01032 isolated from air-conditioning system in China.</title>
        <authorList>
            <person name="Svensson D."/>
            <person name="Ohrman C."/>
            <person name="Backman S."/>
            <person name="Karlsson E."/>
            <person name="Nilsson E."/>
            <person name="Bystrom M."/>
            <person name="Larkeryd A."/>
            <person name="Stenberg P."/>
            <person name="Scholtz H.C."/>
            <person name="Forsman M."/>
            <person name="Sjodin A."/>
        </authorList>
    </citation>
    <scope>NUCLEOTIDE SEQUENCE [LARGE SCALE GENOMIC DNA]</scope>
    <source>
        <strain evidence="1 2">08HL01032</strain>
    </source>
</reference>
<dbReference type="AlphaFoldDB" id="A0A0A8E8T6"/>
<dbReference type="RefSeq" id="WP_039123545.1">
    <property type="nucleotide sequence ID" value="NZ_CP010427.1"/>
</dbReference>